<feature type="compositionally biased region" description="Low complexity" evidence="2">
    <location>
        <begin position="47"/>
        <end position="58"/>
    </location>
</feature>
<dbReference type="SUPFAM" id="SSF52047">
    <property type="entry name" value="RNI-like"/>
    <property type="match status" value="1"/>
</dbReference>
<gene>
    <name evidence="3" type="ORF">TM35_000015240</name>
</gene>
<dbReference type="EMBL" id="NBCO01000001">
    <property type="protein sequence ID" value="ORC93647.1"/>
    <property type="molecule type" value="Genomic_DNA"/>
</dbReference>
<dbReference type="InterPro" id="IPR052201">
    <property type="entry name" value="LRR-containing_regulator"/>
</dbReference>
<feature type="region of interest" description="Disordered" evidence="2">
    <location>
        <begin position="1"/>
        <end position="58"/>
    </location>
</feature>
<dbReference type="AlphaFoldDB" id="A0A1X0P9N6"/>
<dbReference type="RefSeq" id="XP_028887713.1">
    <property type="nucleotide sequence ID" value="XM_029021205.1"/>
</dbReference>
<accession>A0A1X0P9N6</accession>
<proteinExistence type="predicted"/>
<evidence type="ECO:0000256" key="2">
    <source>
        <dbReference type="SAM" id="MobiDB-lite"/>
    </source>
</evidence>
<sequence length="330" mass="36804">MSTVKKAKRSEHQVGKNSKPKNGRKRPQPPLEEKIVESLKSGNGVATTTTSPTNTITTSDHITNSTSVIAVVSDSVSSIVNDGSSLKSIQGKDFPTEKSPTSDPIYRIMHTLPRSDFLEIVKCRFGHDECKRAASYFDVSYMKNPLRHLRLQIGCDRPTGLHLFFPKLYHHRSTLRLLDLSRNDMDEDDVATLTDLLNLRNEKSSEKTTTVLEVLDLSYNRRIGNCGALFLLNALSQNDQIRALILRGISLDDNGALCIAPLLRQRPQPCIPVDTDTVTFQETSSRRPPTFFLNLNENRIGAAGTRELGKGLPVHVSLTLCKQRPICNKR</sequence>
<evidence type="ECO:0000313" key="4">
    <source>
        <dbReference type="Proteomes" id="UP000192257"/>
    </source>
</evidence>
<reference evidence="3 4" key="1">
    <citation type="submission" date="2017-03" db="EMBL/GenBank/DDBJ databases">
        <title>An alternative strategy for trypanosome survival in the mammalian bloodstream revealed through genome and transcriptome analysis of the ubiquitous bovine parasite Trypanosoma (Megatrypanum) theileri.</title>
        <authorList>
            <person name="Kelly S."/>
            <person name="Ivens A."/>
            <person name="Mott A."/>
            <person name="O'Neill E."/>
            <person name="Emms D."/>
            <person name="Macleod O."/>
            <person name="Voorheis P."/>
            <person name="Matthews J."/>
            <person name="Matthews K."/>
            <person name="Carrington M."/>
        </authorList>
    </citation>
    <scope>NUCLEOTIDE SEQUENCE [LARGE SCALE GENOMIC DNA]</scope>
    <source>
        <strain evidence="3">Edinburgh</strain>
    </source>
</reference>
<dbReference type="VEuPathDB" id="TriTrypDB:TM35_000015240"/>
<name>A0A1X0P9N6_9TRYP</name>
<dbReference type="Gene3D" id="3.80.10.10">
    <property type="entry name" value="Ribonuclease Inhibitor"/>
    <property type="match status" value="1"/>
</dbReference>
<evidence type="ECO:0000313" key="3">
    <source>
        <dbReference type="EMBL" id="ORC93647.1"/>
    </source>
</evidence>
<dbReference type="PANTHER" id="PTHR24111:SF0">
    <property type="entry name" value="LEUCINE-RICH REPEAT-CONTAINING PROTEIN"/>
    <property type="match status" value="1"/>
</dbReference>
<organism evidence="3 4">
    <name type="scientific">Trypanosoma theileri</name>
    <dbReference type="NCBI Taxonomy" id="67003"/>
    <lineage>
        <taxon>Eukaryota</taxon>
        <taxon>Discoba</taxon>
        <taxon>Euglenozoa</taxon>
        <taxon>Kinetoplastea</taxon>
        <taxon>Metakinetoplastina</taxon>
        <taxon>Trypanosomatida</taxon>
        <taxon>Trypanosomatidae</taxon>
        <taxon>Trypanosoma</taxon>
    </lineage>
</organism>
<comment type="caution">
    <text evidence="3">The sequence shown here is derived from an EMBL/GenBank/DDBJ whole genome shotgun (WGS) entry which is preliminary data.</text>
</comment>
<keyword evidence="4" id="KW-1185">Reference proteome</keyword>
<dbReference type="GeneID" id="39980985"/>
<evidence type="ECO:0000256" key="1">
    <source>
        <dbReference type="ARBA" id="ARBA00022737"/>
    </source>
</evidence>
<dbReference type="OrthoDB" id="272549at2759"/>
<dbReference type="PANTHER" id="PTHR24111">
    <property type="entry name" value="LEUCINE-RICH REPEAT-CONTAINING PROTEIN 34"/>
    <property type="match status" value="1"/>
</dbReference>
<protein>
    <submittedName>
        <fullName evidence="3">Uncharacterized protein</fullName>
    </submittedName>
</protein>
<dbReference type="InterPro" id="IPR032675">
    <property type="entry name" value="LRR_dom_sf"/>
</dbReference>
<feature type="compositionally biased region" description="Basic residues" evidence="2">
    <location>
        <begin position="18"/>
        <end position="27"/>
    </location>
</feature>
<keyword evidence="1" id="KW-0677">Repeat</keyword>
<dbReference type="Proteomes" id="UP000192257">
    <property type="component" value="Unassembled WGS sequence"/>
</dbReference>